<dbReference type="SMART" id="SM00179">
    <property type="entry name" value="EGF_CA"/>
    <property type="match status" value="1"/>
</dbReference>
<keyword evidence="3" id="KW-0812">Transmembrane</keyword>
<dbReference type="Gene3D" id="2.10.25.10">
    <property type="entry name" value="Laminin"/>
    <property type="match status" value="1"/>
</dbReference>
<sequence>MDDFHVNYTVETPWTTPPYVRITRRVIVDDIDECSFDVAKYTEKCPPLLPQCDTSAGAKCINTVGSYSCQCPKFTSGDGFMKDASFANIYTPKGYLGGTSCVDNHRPTIRLLGPQPKKFKVCKCGGLGRLTASDAEVSTMDAGMEELCTTQRDKYDSQLRELIKSTGGAELCATGGNPNPRPSYCVNAADETHVGIVNLTSLVAVGDPVQKSEFAWSVPYSVSDVAGNEAKRVWRDVVVEEVDLFDLESKVYADVFAEKEQEIARAVEKALEDERKNREALDVVPVTSKARKPRKTTTASEQQCPACPLCECNNMPTTDFDKERCDLYCERKVSEVRASCGAHSRFFEFFETTVPNTLFWAGFCIFALLVFIIFLRLLSTLAFNPGALMGRRQRDFQASSPAPSGYHRAVDDTPLYNRRGPDAGGGLFSPPESRGYAQSSTSPFLGTMSPQTPAGRRSNDSIYADNGIITPNRDGLLRRHNGR</sequence>
<feature type="transmembrane region" description="Helical" evidence="3">
    <location>
        <begin position="358"/>
        <end position="383"/>
    </location>
</feature>
<accession>A0A7S1VQV2</accession>
<keyword evidence="3" id="KW-0472">Membrane</keyword>
<proteinExistence type="predicted"/>
<protein>
    <recommendedName>
        <fullName evidence="4">EGF-like calcium-binding domain-containing protein</fullName>
    </recommendedName>
</protein>
<name>A0A7S1VQV2_9STRA</name>
<reference evidence="5" key="1">
    <citation type="submission" date="2021-01" db="EMBL/GenBank/DDBJ databases">
        <authorList>
            <person name="Corre E."/>
            <person name="Pelletier E."/>
            <person name="Niang G."/>
            <person name="Scheremetjew M."/>
            <person name="Finn R."/>
            <person name="Kale V."/>
            <person name="Holt S."/>
            <person name="Cochrane G."/>
            <person name="Meng A."/>
            <person name="Brown T."/>
            <person name="Cohen L."/>
        </authorList>
    </citation>
    <scope>NUCLEOTIDE SEQUENCE</scope>
    <source>
        <strain evidence="5">CCMP 410</strain>
    </source>
</reference>
<dbReference type="GO" id="GO:0005509">
    <property type="term" value="F:calcium ion binding"/>
    <property type="evidence" value="ECO:0007669"/>
    <property type="project" value="InterPro"/>
</dbReference>
<gene>
    <name evidence="5" type="ORF">GOCE00092_LOCUS25394</name>
</gene>
<evidence type="ECO:0000313" key="5">
    <source>
        <dbReference type="EMBL" id="CAD9308197.1"/>
    </source>
</evidence>
<evidence type="ECO:0000256" key="2">
    <source>
        <dbReference type="SAM" id="MobiDB-lite"/>
    </source>
</evidence>
<organism evidence="5">
    <name type="scientific">Grammatophora oceanica</name>
    <dbReference type="NCBI Taxonomy" id="210454"/>
    <lineage>
        <taxon>Eukaryota</taxon>
        <taxon>Sar</taxon>
        <taxon>Stramenopiles</taxon>
        <taxon>Ochrophyta</taxon>
        <taxon>Bacillariophyta</taxon>
        <taxon>Fragilariophyceae</taxon>
        <taxon>Fragilariophycidae</taxon>
        <taxon>Rhabdonematales</taxon>
        <taxon>Grammatophoraceae</taxon>
        <taxon>Grammatophora</taxon>
    </lineage>
</organism>
<dbReference type="InterPro" id="IPR001881">
    <property type="entry name" value="EGF-like_Ca-bd_dom"/>
</dbReference>
<feature type="compositionally biased region" description="Polar residues" evidence="2">
    <location>
        <begin position="436"/>
        <end position="452"/>
    </location>
</feature>
<evidence type="ECO:0000256" key="1">
    <source>
        <dbReference type="ARBA" id="ARBA00023157"/>
    </source>
</evidence>
<dbReference type="EMBL" id="HBGK01048429">
    <property type="protein sequence ID" value="CAD9308197.1"/>
    <property type="molecule type" value="Transcribed_RNA"/>
</dbReference>
<dbReference type="AlphaFoldDB" id="A0A7S1VQV2"/>
<dbReference type="CDD" id="cd00054">
    <property type="entry name" value="EGF_CA"/>
    <property type="match status" value="1"/>
</dbReference>
<keyword evidence="1" id="KW-1015">Disulfide bond</keyword>
<feature type="domain" description="EGF-like calcium-binding" evidence="4">
    <location>
        <begin position="30"/>
        <end position="102"/>
    </location>
</feature>
<keyword evidence="3" id="KW-1133">Transmembrane helix</keyword>
<feature type="region of interest" description="Disordered" evidence="2">
    <location>
        <begin position="398"/>
        <end position="483"/>
    </location>
</feature>
<evidence type="ECO:0000256" key="3">
    <source>
        <dbReference type="SAM" id="Phobius"/>
    </source>
</evidence>
<evidence type="ECO:0000259" key="4">
    <source>
        <dbReference type="SMART" id="SM00179"/>
    </source>
</evidence>